<gene>
    <name evidence="2" type="ORF">PF010_g25991</name>
</gene>
<reference evidence="2 3" key="1">
    <citation type="submission" date="2018-09" db="EMBL/GenBank/DDBJ databases">
        <title>Genomic investigation of the strawberry pathogen Phytophthora fragariae indicates pathogenicity is determined by transcriptional variation in three key races.</title>
        <authorList>
            <person name="Adams T.M."/>
            <person name="Armitage A.D."/>
            <person name="Sobczyk M.K."/>
            <person name="Bates H.J."/>
            <person name="Dunwell J.M."/>
            <person name="Nellist C.F."/>
            <person name="Harrison R.J."/>
        </authorList>
    </citation>
    <scope>NUCLEOTIDE SEQUENCE [LARGE SCALE GENOMIC DNA]</scope>
    <source>
        <strain evidence="2 3">ONT-3</strain>
    </source>
</reference>
<evidence type="ECO:0000256" key="1">
    <source>
        <dbReference type="SAM" id="Coils"/>
    </source>
</evidence>
<feature type="coiled-coil region" evidence="1">
    <location>
        <begin position="1"/>
        <end position="35"/>
    </location>
</feature>
<comment type="caution">
    <text evidence="2">The sequence shown here is derived from an EMBL/GenBank/DDBJ whole genome shotgun (WGS) entry which is preliminary data.</text>
</comment>
<evidence type="ECO:0000313" key="2">
    <source>
        <dbReference type="EMBL" id="KAE9071140.1"/>
    </source>
</evidence>
<keyword evidence="1" id="KW-0175">Coiled coil</keyword>
<name>A0A6G0JY40_9STRA</name>
<proteinExistence type="predicted"/>
<dbReference type="Proteomes" id="UP000488956">
    <property type="component" value="Unassembled WGS sequence"/>
</dbReference>
<dbReference type="EMBL" id="QXFX01003112">
    <property type="protein sequence ID" value="KAE9071140.1"/>
    <property type="molecule type" value="Genomic_DNA"/>
</dbReference>
<sequence length="315" mass="35931">MKKQKSTYAARREETEQLREELKRLESKLQELRVRSLSPEDAALLDPLVQHVVDENNLLTSVAKTQQLEVAGVQSLLVECHGDQASHTKICLTEDWDERRKTLMAVRQEKLMNAYDFLHAPGRFVDPDKPHTSEHRYETAEGDLCLVHLEAMHFPGVESLEHVWEALLFHYNTIEICVSERLGHTTVRDDYDTIDGSVFNFRVLSRSENDTPVESSIVTFSHFFTEDDEGFGGQACGILALDSVDQDALYPYYSEERVRFDTSGAIVLTASRRPAKEPGGEGELVVTLRRAAFLKLYNPQFPVSEATRQELQIYR</sequence>
<accession>A0A6G0JY40</accession>
<evidence type="ECO:0000313" key="3">
    <source>
        <dbReference type="Proteomes" id="UP000488956"/>
    </source>
</evidence>
<dbReference type="AlphaFoldDB" id="A0A6G0JY40"/>
<protein>
    <submittedName>
        <fullName evidence="2">Uncharacterized protein</fullName>
    </submittedName>
</protein>
<organism evidence="2 3">
    <name type="scientific">Phytophthora fragariae</name>
    <dbReference type="NCBI Taxonomy" id="53985"/>
    <lineage>
        <taxon>Eukaryota</taxon>
        <taxon>Sar</taxon>
        <taxon>Stramenopiles</taxon>
        <taxon>Oomycota</taxon>
        <taxon>Peronosporomycetes</taxon>
        <taxon>Peronosporales</taxon>
        <taxon>Peronosporaceae</taxon>
        <taxon>Phytophthora</taxon>
    </lineage>
</organism>